<keyword evidence="3" id="KW-1185">Reference proteome</keyword>
<evidence type="ECO:0000256" key="1">
    <source>
        <dbReference type="SAM" id="MobiDB-lite"/>
    </source>
</evidence>
<dbReference type="RefSeq" id="XP_022647935.1">
    <property type="nucleotide sequence ID" value="XM_022792200.1"/>
</dbReference>
<feature type="region of interest" description="Disordered" evidence="1">
    <location>
        <begin position="212"/>
        <end position="241"/>
    </location>
</feature>
<dbReference type="RefSeq" id="XP_022647937.1">
    <property type="nucleotide sequence ID" value="XM_022792202.1"/>
</dbReference>
<feature type="region of interest" description="Disordered" evidence="1">
    <location>
        <begin position="443"/>
        <end position="464"/>
    </location>
</feature>
<dbReference type="EnsemblMetazoa" id="XM_022792201">
    <property type="protein sequence ID" value="XP_022647936"/>
    <property type="gene ID" value="LOC111244784"/>
</dbReference>
<dbReference type="AlphaFoldDB" id="A0A7M7M4C7"/>
<dbReference type="EnsemblMetazoa" id="XM_022792198">
    <property type="protein sequence ID" value="XP_022647933"/>
    <property type="gene ID" value="LOC111244784"/>
</dbReference>
<dbReference type="RefSeq" id="XP_022647933.1">
    <property type="nucleotide sequence ID" value="XM_022792198.1"/>
</dbReference>
<name>A0A7M7M4C7_VARDE</name>
<dbReference type="GeneID" id="111244784"/>
<organism evidence="2 3">
    <name type="scientific">Varroa destructor</name>
    <name type="common">Honeybee mite</name>
    <dbReference type="NCBI Taxonomy" id="109461"/>
    <lineage>
        <taxon>Eukaryota</taxon>
        <taxon>Metazoa</taxon>
        <taxon>Ecdysozoa</taxon>
        <taxon>Arthropoda</taxon>
        <taxon>Chelicerata</taxon>
        <taxon>Arachnida</taxon>
        <taxon>Acari</taxon>
        <taxon>Parasitiformes</taxon>
        <taxon>Mesostigmata</taxon>
        <taxon>Gamasina</taxon>
        <taxon>Dermanyssoidea</taxon>
        <taxon>Varroidae</taxon>
        <taxon>Varroa</taxon>
    </lineage>
</organism>
<feature type="region of interest" description="Disordered" evidence="1">
    <location>
        <begin position="81"/>
        <end position="101"/>
    </location>
</feature>
<dbReference type="OrthoDB" id="10552325at2759"/>
<dbReference type="EnsemblMetazoa" id="XM_022792202">
    <property type="protein sequence ID" value="XP_022647937"/>
    <property type="gene ID" value="LOC111244784"/>
</dbReference>
<evidence type="ECO:0000313" key="2">
    <source>
        <dbReference type="EnsemblMetazoa" id="XP_022647937"/>
    </source>
</evidence>
<dbReference type="InParanoid" id="A0A7M7M4C7"/>
<dbReference type="EnsemblMetazoa" id="XM_022792197">
    <property type="protein sequence ID" value="XP_022647932"/>
    <property type="gene ID" value="LOC111244784"/>
</dbReference>
<protein>
    <recommendedName>
        <fullName evidence="4">Aftiphilin</fullName>
    </recommendedName>
</protein>
<accession>A0A7M7M4C7</accession>
<dbReference type="RefSeq" id="XP_022647936.1">
    <property type="nucleotide sequence ID" value="XM_022792201.1"/>
</dbReference>
<evidence type="ECO:0008006" key="4">
    <source>
        <dbReference type="Google" id="ProtNLM"/>
    </source>
</evidence>
<reference evidence="2" key="1">
    <citation type="submission" date="2021-01" db="UniProtKB">
        <authorList>
            <consortium name="EnsemblMetazoa"/>
        </authorList>
    </citation>
    <scope>IDENTIFICATION</scope>
</reference>
<dbReference type="CTD" id="60626"/>
<proteinExistence type="predicted"/>
<feature type="region of interest" description="Disordered" evidence="1">
    <location>
        <begin position="116"/>
        <end position="136"/>
    </location>
</feature>
<dbReference type="EnsemblMetazoa" id="XM_022792200">
    <property type="protein sequence ID" value="XP_022647935"/>
    <property type="gene ID" value="LOC111244784"/>
</dbReference>
<dbReference type="RefSeq" id="XP_022647932.1">
    <property type="nucleotide sequence ID" value="XM_022792197.1"/>
</dbReference>
<dbReference type="KEGG" id="vde:111244784"/>
<feature type="compositionally biased region" description="Acidic residues" evidence="1">
    <location>
        <begin position="1"/>
        <end position="13"/>
    </location>
</feature>
<evidence type="ECO:0000313" key="3">
    <source>
        <dbReference type="Proteomes" id="UP000594260"/>
    </source>
</evidence>
<dbReference type="Proteomes" id="UP000594260">
    <property type="component" value="Unplaced"/>
</dbReference>
<sequence length="502" mass="54685">MDEEIDDFGDFEDFQVPASHEPTIRNNEMLSIQKGPKKSVMLTKTDLSSSSVQCDSAKPITVKQVQQDKCDTISNTSASISVQHDTCSKKPDPKSCTASNKVGDCVGKLDETSSLQSSKIGGVSSSPQSSLYQEGRSDSTFLATKRDVIDNMAHSVNEARSCWDHHRSSKDSAVDETCDGINADRDVIRVLLRNAVDTVVEREQTEQCNLVSEEQLASTKGLPVEPKKGHEENGNTGNLSDIKDDFREFSGPEAGCDVQPLPLLTVNGITCLNEQQTIEGESIDDDFGDFDQAAFNEGFSEGFANFKAAPSPITSSVLLSCPGNTTFSDEVRPLTIDLFRATISAIFTTEDTENIDDKRHIHSETENVDGASFVASVKRDLSRCENVDNWPCVVFRYDNSMTRKGLLSALCINETPANCPRFAIDCFSKAFLQPVKQSSLFVKENSSPSMGQNPAESPNISGQEKLSDAAKEVLNKIPDLSFMKAEVLTFPTAGQAPLGIDL</sequence>
<feature type="region of interest" description="Disordered" evidence="1">
    <location>
        <begin position="1"/>
        <end position="27"/>
    </location>
</feature>